<dbReference type="InterPro" id="IPR037523">
    <property type="entry name" value="VOC_core"/>
</dbReference>
<evidence type="ECO:0000313" key="3">
    <source>
        <dbReference type="Proteomes" id="UP000295157"/>
    </source>
</evidence>
<dbReference type="PROSITE" id="PS51819">
    <property type="entry name" value="VOC"/>
    <property type="match status" value="1"/>
</dbReference>
<dbReference type="EMBL" id="SMJZ01000053">
    <property type="protein sequence ID" value="TDC06505.1"/>
    <property type="molecule type" value="Genomic_DNA"/>
</dbReference>
<dbReference type="InterPro" id="IPR029068">
    <property type="entry name" value="Glyas_Bleomycin-R_OHBP_Dase"/>
</dbReference>
<dbReference type="Gene3D" id="3.10.180.10">
    <property type="entry name" value="2,3-Dihydroxybiphenyl 1,2-Dioxygenase, domain 1"/>
    <property type="match status" value="1"/>
</dbReference>
<feature type="domain" description="VOC" evidence="1">
    <location>
        <begin position="5"/>
        <end position="155"/>
    </location>
</feature>
<dbReference type="PANTHER" id="PTHR40265">
    <property type="entry name" value="BLL2707 PROTEIN"/>
    <property type="match status" value="1"/>
</dbReference>
<name>A0A4R4NC20_9ACTN</name>
<dbReference type="PANTHER" id="PTHR40265:SF1">
    <property type="entry name" value="GLYOXALASE-LIKE DOMAIN-CONTAINING PROTEIN"/>
    <property type="match status" value="1"/>
</dbReference>
<dbReference type="OrthoDB" id="3227561at2"/>
<dbReference type="Proteomes" id="UP000295157">
    <property type="component" value="Unassembled WGS sequence"/>
</dbReference>
<dbReference type="Pfam" id="PF13468">
    <property type="entry name" value="Glyoxalase_3"/>
    <property type="match status" value="1"/>
</dbReference>
<comment type="caution">
    <text evidence="2">The sequence shown here is derived from an EMBL/GenBank/DDBJ whole genome shotgun (WGS) entry which is preliminary data.</text>
</comment>
<organism evidence="2 3">
    <name type="scientific">Nonomuraea longispora</name>
    <dbReference type="NCBI Taxonomy" id="1848320"/>
    <lineage>
        <taxon>Bacteria</taxon>
        <taxon>Bacillati</taxon>
        <taxon>Actinomycetota</taxon>
        <taxon>Actinomycetes</taxon>
        <taxon>Streptosporangiales</taxon>
        <taxon>Streptosporangiaceae</taxon>
        <taxon>Nonomuraea</taxon>
    </lineage>
</organism>
<dbReference type="SUPFAM" id="SSF54593">
    <property type="entry name" value="Glyoxalase/Bleomycin resistance protein/Dihydroxybiphenyl dioxygenase"/>
    <property type="match status" value="1"/>
</dbReference>
<protein>
    <submittedName>
        <fullName evidence="2">VOC family protein</fullName>
    </submittedName>
</protein>
<keyword evidence="3" id="KW-1185">Reference proteome</keyword>
<dbReference type="InterPro" id="IPR025870">
    <property type="entry name" value="Glyoxalase-like_dom"/>
</dbReference>
<gene>
    <name evidence="2" type="ORF">E1267_16195</name>
</gene>
<sequence>MTRMSLDHLVYATPDLESTAAELERLLGVRPAAGGRHPGFGTANRLVRLGGMSYLEIVGPDPEQEPPAGSRPFGIDRLEAAALVGWAVAVDDIEAVTARARARGYDPGDPLDMSRRTPTGDLLEWRLTPPERAGHDGLVPFLIDWGDTPHPAGPGLPAAELVSLAGGHPDAEGVRAALAAVGARLDVDEQTHPVLTAILSGCHGLVTLTGP</sequence>
<proteinExistence type="predicted"/>
<reference evidence="2 3" key="1">
    <citation type="submission" date="2019-02" db="EMBL/GenBank/DDBJ databases">
        <title>Draft genome sequences of novel Actinobacteria.</title>
        <authorList>
            <person name="Sahin N."/>
            <person name="Ay H."/>
            <person name="Saygin H."/>
        </authorList>
    </citation>
    <scope>NUCLEOTIDE SEQUENCE [LARGE SCALE GENOMIC DNA]</scope>
    <source>
        <strain evidence="2 3">KC201</strain>
    </source>
</reference>
<dbReference type="AlphaFoldDB" id="A0A4R4NC20"/>
<evidence type="ECO:0000259" key="1">
    <source>
        <dbReference type="PROSITE" id="PS51819"/>
    </source>
</evidence>
<evidence type="ECO:0000313" key="2">
    <source>
        <dbReference type="EMBL" id="TDC06505.1"/>
    </source>
</evidence>
<accession>A0A4R4NC20</accession>